<gene>
    <name evidence="3" type="primary">fdhD</name>
    <name evidence="4" type="ORF">SAMN04487931_11533</name>
</gene>
<reference evidence="5" key="1">
    <citation type="submission" date="2016-10" db="EMBL/GenBank/DDBJ databases">
        <authorList>
            <person name="Varghese N."/>
            <person name="Submissions S."/>
        </authorList>
    </citation>
    <scope>NUCLEOTIDE SEQUENCE [LARGE SCALE GENOMIC DNA]</scope>
    <source>
        <strain evidence="5">DSM 3384</strain>
    </source>
</reference>
<dbReference type="AlphaFoldDB" id="A0A1H2JSF5"/>
<dbReference type="GO" id="GO:0016783">
    <property type="term" value="F:sulfurtransferase activity"/>
    <property type="evidence" value="ECO:0007669"/>
    <property type="project" value="InterPro"/>
</dbReference>
<keyword evidence="1 3" id="KW-0963">Cytoplasm</keyword>
<comment type="caution">
    <text evidence="3">Lacks conserved residue(s) required for the propagation of feature annotation.</text>
</comment>
<evidence type="ECO:0000313" key="4">
    <source>
        <dbReference type="EMBL" id="SDU59494.1"/>
    </source>
</evidence>
<comment type="similarity">
    <text evidence="3">Belongs to the FdhD family.</text>
</comment>
<dbReference type="GO" id="GO:0006777">
    <property type="term" value="P:Mo-molybdopterin cofactor biosynthetic process"/>
    <property type="evidence" value="ECO:0007669"/>
    <property type="project" value="UniProtKB-UniRule"/>
</dbReference>
<dbReference type="PANTHER" id="PTHR30592">
    <property type="entry name" value="FORMATE DEHYDROGENASE"/>
    <property type="match status" value="1"/>
</dbReference>
<dbReference type="HAMAP" id="MF_00187">
    <property type="entry name" value="FdhD"/>
    <property type="match status" value="1"/>
</dbReference>
<dbReference type="Gene3D" id="3.40.140.10">
    <property type="entry name" value="Cytidine Deaminase, domain 2"/>
    <property type="match status" value="1"/>
</dbReference>
<dbReference type="Gene3D" id="3.10.20.10">
    <property type="match status" value="1"/>
</dbReference>
<accession>A0A1H2JSF5</accession>
<dbReference type="PIRSF" id="PIRSF015626">
    <property type="entry name" value="FdhD"/>
    <property type="match status" value="1"/>
</dbReference>
<feature type="binding site" evidence="3">
    <location>
        <begin position="245"/>
        <end position="250"/>
    </location>
    <ligand>
        <name>Mo-bis(molybdopterin guanine dinucleotide)</name>
        <dbReference type="ChEBI" id="CHEBI:60539"/>
    </ligand>
</feature>
<dbReference type="InterPro" id="IPR003786">
    <property type="entry name" value="FdhD"/>
</dbReference>
<organism evidence="4 5">
    <name type="scientific">Desulfobacula phenolica</name>
    <dbReference type="NCBI Taxonomy" id="90732"/>
    <lineage>
        <taxon>Bacteria</taxon>
        <taxon>Pseudomonadati</taxon>
        <taxon>Thermodesulfobacteriota</taxon>
        <taxon>Desulfobacteria</taxon>
        <taxon>Desulfobacterales</taxon>
        <taxon>Desulfobacteraceae</taxon>
        <taxon>Desulfobacula</taxon>
    </lineage>
</organism>
<dbReference type="Pfam" id="PF02634">
    <property type="entry name" value="FdhD-NarQ"/>
    <property type="match status" value="1"/>
</dbReference>
<proteinExistence type="inferred from homology"/>
<dbReference type="RefSeq" id="WP_175530423.1">
    <property type="nucleotide sequence ID" value="NZ_FNLL01000015.1"/>
</dbReference>
<keyword evidence="5" id="KW-1185">Reference proteome</keyword>
<sequence length="263" mass="29441">MESNHILKKINITRIKDNKAILMKDSIIDEDILEIVINKDKTFKMVFSMTHTRALAAGFLFTQGIVHDKTDIIKLNFLKEKKQCHITLNDRAMQRLDEFKKGQSIKGSSGGTLLQGQTNILSGSREKALFITYDQVLYLIQQHWDQSELFHKTGAVHSAAVCNASKLLSYYEDIGRHNALDKLAGDILLKAMDTADKIATVSCRMSLEIIGKIIKTGIPIVISNAAPTLSAVKLADKAGLTIVGFARNNRFNIYTHENRIKKN</sequence>
<comment type="function">
    <text evidence="3">Required for formate dehydrogenase (FDH) activity.</text>
</comment>
<evidence type="ECO:0000256" key="2">
    <source>
        <dbReference type="ARBA" id="ARBA00023150"/>
    </source>
</evidence>
<dbReference type="SUPFAM" id="SSF53927">
    <property type="entry name" value="Cytidine deaminase-like"/>
    <property type="match status" value="1"/>
</dbReference>
<evidence type="ECO:0000256" key="1">
    <source>
        <dbReference type="ARBA" id="ARBA00022490"/>
    </source>
</evidence>
<name>A0A1H2JSF5_9BACT</name>
<keyword evidence="2 3" id="KW-0501">Molybdenum cofactor biosynthesis</keyword>
<dbReference type="PANTHER" id="PTHR30592:SF1">
    <property type="entry name" value="SULFUR CARRIER PROTEIN FDHD"/>
    <property type="match status" value="1"/>
</dbReference>
<evidence type="ECO:0000313" key="5">
    <source>
        <dbReference type="Proteomes" id="UP000199608"/>
    </source>
</evidence>
<dbReference type="EMBL" id="FNLL01000015">
    <property type="protein sequence ID" value="SDU59494.1"/>
    <property type="molecule type" value="Genomic_DNA"/>
</dbReference>
<comment type="subcellular location">
    <subcellularLocation>
        <location evidence="3">Cytoplasm</location>
    </subcellularLocation>
</comment>
<evidence type="ECO:0000256" key="3">
    <source>
        <dbReference type="HAMAP-Rule" id="MF_00187"/>
    </source>
</evidence>
<dbReference type="Proteomes" id="UP000199608">
    <property type="component" value="Unassembled WGS sequence"/>
</dbReference>
<protein>
    <recommendedName>
        <fullName evidence="3">Protein FdhD</fullName>
    </recommendedName>
</protein>
<dbReference type="InterPro" id="IPR016193">
    <property type="entry name" value="Cytidine_deaminase-like"/>
</dbReference>
<dbReference type="NCBIfam" id="TIGR00129">
    <property type="entry name" value="fdhD_narQ"/>
    <property type="match status" value="1"/>
</dbReference>
<dbReference type="GO" id="GO:0005737">
    <property type="term" value="C:cytoplasm"/>
    <property type="evidence" value="ECO:0007669"/>
    <property type="project" value="UniProtKB-SubCell"/>
</dbReference>